<dbReference type="SUPFAM" id="SSF53067">
    <property type="entry name" value="Actin-like ATPase domain"/>
    <property type="match status" value="2"/>
</dbReference>
<reference evidence="2 3" key="1">
    <citation type="submission" date="2021-01" db="EMBL/GenBank/DDBJ databases">
        <title>Whole genome shotgun sequence of Planobispora longispora NBRC 13918.</title>
        <authorList>
            <person name="Komaki H."/>
            <person name="Tamura T."/>
        </authorList>
    </citation>
    <scope>NUCLEOTIDE SEQUENCE [LARGE SCALE GENOMIC DNA]</scope>
    <source>
        <strain evidence="2 3">NBRC 13918</strain>
    </source>
</reference>
<accession>A0A8J3RTH8</accession>
<organism evidence="2 3">
    <name type="scientific">Planobispora longispora</name>
    <dbReference type="NCBI Taxonomy" id="28887"/>
    <lineage>
        <taxon>Bacteria</taxon>
        <taxon>Bacillati</taxon>
        <taxon>Actinomycetota</taxon>
        <taxon>Actinomycetes</taxon>
        <taxon>Streptosporangiales</taxon>
        <taxon>Streptosporangiaceae</taxon>
        <taxon>Planobispora</taxon>
    </lineage>
</organism>
<keyword evidence="2" id="KW-0418">Kinase</keyword>
<dbReference type="GO" id="GO:0016301">
    <property type="term" value="F:kinase activity"/>
    <property type="evidence" value="ECO:0007669"/>
    <property type="project" value="UniProtKB-KW"/>
</dbReference>
<dbReference type="Proteomes" id="UP000616724">
    <property type="component" value="Unassembled WGS sequence"/>
</dbReference>
<feature type="domain" description="ATPase BadF/BadG/BcrA/BcrD type" evidence="1">
    <location>
        <begin position="15"/>
        <end position="310"/>
    </location>
</feature>
<protein>
    <submittedName>
        <fullName evidence="2">Kinase</fullName>
    </submittedName>
</protein>
<dbReference type="InterPro" id="IPR052519">
    <property type="entry name" value="Euk-type_GlcNAc_Kinase"/>
</dbReference>
<evidence type="ECO:0000313" key="3">
    <source>
        <dbReference type="Proteomes" id="UP000616724"/>
    </source>
</evidence>
<dbReference type="Pfam" id="PF01869">
    <property type="entry name" value="BcrAD_BadFG"/>
    <property type="match status" value="1"/>
</dbReference>
<dbReference type="PANTHER" id="PTHR43190">
    <property type="entry name" value="N-ACETYL-D-GLUCOSAMINE KINASE"/>
    <property type="match status" value="1"/>
</dbReference>
<dbReference type="InterPro" id="IPR043129">
    <property type="entry name" value="ATPase_NBD"/>
</dbReference>
<gene>
    <name evidence="2" type="ORF">Plo01_43970</name>
</gene>
<evidence type="ECO:0000259" key="1">
    <source>
        <dbReference type="Pfam" id="PF01869"/>
    </source>
</evidence>
<proteinExistence type="predicted"/>
<dbReference type="InterPro" id="IPR002731">
    <property type="entry name" value="ATPase_BadF"/>
</dbReference>
<comment type="caution">
    <text evidence="2">The sequence shown here is derived from an EMBL/GenBank/DDBJ whole genome shotgun (WGS) entry which is preliminary data.</text>
</comment>
<dbReference type="Gene3D" id="3.30.420.40">
    <property type="match status" value="2"/>
</dbReference>
<keyword evidence="3" id="KW-1185">Reference proteome</keyword>
<dbReference type="PANTHER" id="PTHR43190:SF3">
    <property type="entry name" value="N-ACETYL-D-GLUCOSAMINE KINASE"/>
    <property type="match status" value="1"/>
</dbReference>
<evidence type="ECO:0000313" key="2">
    <source>
        <dbReference type="EMBL" id="GIH77968.1"/>
    </source>
</evidence>
<dbReference type="AlphaFoldDB" id="A0A8J3RTH8"/>
<dbReference type="EMBL" id="BOOH01000036">
    <property type="protein sequence ID" value="GIH77968.1"/>
    <property type="molecule type" value="Genomic_DNA"/>
</dbReference>
<name>A0A8J3RTH8_9ACTN</name>
<keyword evidence="2" id="KW-0808">Transferase</keyword>
<sequence length="335" mass="34534">MGEDRSGARRTVLAVDGGNSKTDVALLAEDGTVLARRRTGPFAPHRVGTGAAVDVVEQAARALLDGLGDTAPPCADAMAAYLAGADFPVEEEALRAELAARGVAKEVSVANDTFAVLRAGASRPWGVAVVCGAGINAVGLSPTGRTVRFPALGRMSGDWGGGEELAEEIVWHAVRAEDGRGPATALTGLVRSHFGLATVTDLVLALHFGEADRDRLHELVPGLFAVAATGDRTAVELVERQAREVATLAEVCLRRLGLPAEPVEVVLGGSVLTARDPLLHGLVETALGAAAPHARVVVAALPPIAGAALHGLDLLDAPDAARERVRAHFRSQPPP</sequence>